<gene>
    <name evidence="2" type="ORF">VB774_09680</name>
</gene>
<organism evidence="2 3">
    <name type="scientific">Pseudanabaena galeata UHCC 0370</name>
    <dbReference type="NCBI Taxonomy" id="3110310"/>
    <lineage>
        <taxon>Bacteria</taxon>
        <taxon>Bacillati</taxon>
        <taxon>Cyanobacteriota</taxon>
        <taxon>Cyanophyceae</taxon>
        <taxon>Pseudanabaenales</taxon>
        <taxon>Pseudanabaenaceae</taxon>
        <taxon>Pseudanabaena</taxon>
    </lineage>
</organism>
<dbReference type="InterPro" id="IPR001849">
    <property type="entry name" value="PH_domain"/>
</dbReference>
<sequence length="83" mass="9983">MEFQVRLTRSSEQQIEAIYLWLKDRNPEYADQWFRGLMNLIATLQDKPRRCPLVKENHSTSEEIRQILYGKSRNKYRVTPIQG</sequence>
<proteinExistence type="predicted"/>
<comment type="caution">
    <text evidence="2">The sequence shown here is derived from an EMBL/GenBank/DDBJ whole genome shotgun (WGS) entry which is preliminary data.</text>
</comment>
<dbReference type="Proteomes" id="UP001301388">
    <property type="component" value="Unassembled WGS sequence"/>
</dbReference>
<keyword evidence="3" id="KW-1185">Reference proteome</keyword>
<evidence type="ECO:0000313" key="2">
    <source>
        <dbReference type="EMBL" id="MEA5477888.1"/>
    </source>
</evidence>
<evidence type="ECO:0000313" key="3">
    <source>
        <dbReference type="Proteomes" id="UP001301388"/>
    </source>
</evidence>
<evidence type="ECO:0000259" key="1">
    <source>
        <dbReference type="PROSITE" id="PS50003"/>
    </source>
</evidence>
<accession>A0ABU5TIN2</accession>
<dbReference type="EMBL" id="JAYGIE010000042">
    <property type="protein sequence ID" value="MEA5477888.1"/>
    <property type="molecule type" value="Genomic_DNA"/>
</dbReference>
<protein>
    <submittedName>
        <fullName evidence="2">Type II toxin-antitoxin system RelE/ParE family toxin</fullName>
    </submittedName>
</protein>
<dbReference type="Gene3D" id="3.30.2310.20">
    <property type="entry name" value="RelE-like"/>
    <property type="match status" value="1"/>
</dbReference>
<name>A0ABU5TIN2_9CYAN</name>
<dbReference type="InterPro" id="IPR035093">
    <property type="entry name" value="RelE/ParE_toxin_dom_sf"/>
</dbReference>
<dbReference type="PROSITE" id="PS50003">
    <property type="entry name" value="PH_DOMAIN"/>
    <property type="match status" value="1"/>
</dbReference>
<reference evidence="2 3" key="1">
    <citation type="submission" date="2023-12" db="EMBL/GenBank/DDBJ databases">
        <title>Baltic Sea Cyanobacteria.</title>
        <authorList>
            <person name="Delbaje E."/>
            <person name="Fewer D.P."/>
            <person name="Shishido T.K."/>
        </authorList>
    </citation>
    <scope>NUCLEOTIDE SEQUENCE [LARGE SCALE GENOMIC DNA]</scope>
    <source>
        <strain evidence="2 3">UHCC 0370</strain>
    </source>
</reference>
<feature type="domain" description="PH" evidence="1">
    <location>
        <begin position="1"/>
        <end position="42"/>
    </location>
</feature>
<dbReference type="RefSeq" id="WP_323261491.1">
    <property type="nucleotide sequence ID" value="NZ_JAYGIE010000042.1"/>
</dbReference>